<dbReference type="PANTHER" id="PTHR32332">
    <property type="entry name" value="2-NITROPROPANE DIOXYGENASE"/>
    <property type="match status" value="1"/>
</dbReference>
<dbReference type="EMBL" id="LANI01000002">
    <property type="protein sequence ID" value="KKJ78130.1"/>
    <property type="molecule type" value="Genomic_DNA"/>
</dbReference>
<dbReference type="InterPro" id="IPR004136">
    <property type="entry name" value="NMO"/>
</dbReference>
<name>A0A0M2RDP2_9PROT</name>
<dbReference type="PANTHER" id="PTHR32332:SF20">
    <property type="entry name" value="2-NITROPROPANE DIOXYGENASE-LIKE PROTEIN"/>
    <property type="match status" value="1"/>
</dbReference>
<evidence type="ECO:0000256" key="2">
    <source>
        <dbReference type="ARBA" id="ARBA00022643"/>
    </source>
</evidence>
<dbReference type="Pfam" id="PF03060">
    <property type="entry name" value="NMO"/>
    <property type="match status" value="1"/>
</dbReference>
<evidence type="ECO:0000256" key="1">
    <source>
        <dbReference type="ARBA" id="ARBA00022630"/>
    </source>
</evidence>
<gene>
    <name evidence="4" type="ORF">WH95_01905</name>
</gene>
<dbReference type="CDD" id="cd04730">
    <property type="entry name" value="NPD_like"/>
    <property type="match status" value="1"/>
</dbReference>
<organism evidence="4 5">
    <name type="scientific">Kiloniella litopenaei</name>
    <dbReference type="NCBI Taxonomy" id="1549748"/>
    <lineage>
        <taxon>Bacteria</taxon>
        <taxon>Pseudomonadati</taxon>
        <taxon>Pseudomonadota</taxon>
        <taxon>Alphaproteobacteria</taxon>
        <taxon>Rhodospirillales</taxon>
        <taxon>Kiloniellaceae</taxon>
        <taxon>Kiloniella</taxon>
    </lineage>
</organism>
<evidence type="ECO:0000313" key="5">
    <source>
        <dbReference type="Proteomes" id="UP000034491"/>
    </source>
</evidence>
<accession>A0A0M2RDP2</accession>
<protein>
    <submittedName>
        <fullName evidence="4">2-nitropropane dioxygenase</fullName>
    </submittedName>
</protein>
<dbReference type="AlphaFoldDB" id="A0A0M2RDP2"/>
<dbReference type="GO" id="GO:0018580">
    <property type="term" value="F:nitronate monooxygenase activity"/>
    <property type="evidence" value="ECO:0007669"/>
    <property type="project" value="InterPro"/>
</dbReference>
<dbReference type="RefSeq" id="WP_046502306.1">
    <property type="nucleotide sequence ID" value="NZ_LANI01000002.1"/>
</dbReference>
<keyword evidence="4" id="KW-0223">Dioxygenase</keyword>
<evidence type="ECO:0000313" key="4">
    <source>
        <dbReference type="EMBL" id="KKJ78130.1"/>
    </source>
</evidence>
<comment type="caution">
    <text evidence="4">The sequence shown here is derived from an EMBL/GenBank/DDBJ whole genome shotgun (WGS) entry which is preliminary data.</text>
</comment>
<evidence type="ECO:0000256" key="3">
    <source>
        <dbReference type="ARBA" id="ARBA00023002"/>
    </source>
</evidence>
<dbReference type="Proteomes" id="UP000034491">
    <property type="component" value="Unassembled WGS sequence"/>
</dbReference>
<dbReference type="SUPFAM" id="SSF51412">
    <property type="entry name" value="Inosine monophosphate dehydrogenase (IMPDH)"/>
    <property type="match status" value="1"/>
</dbReference>
<keyword evidence="2" id="KW-0288">FMN</keyword>
<keyword evidence="1" id="KW-0285">Flavoprotein</keyword>
<proteinExistence type="predicted"/>
<keyword evidence="5" id="KW-1185">Reference proteome</keyword>
<reference evidence="4 5" key="1">
    <citation type="submission" date="2015-03" db="EMBL/GenBank/DDBJ databases">
        <title>Genome sequence of Kiloniella sp. P1-1, isolated from the gut microflora of Pacific white shrimp, Penaeus vannamei.</title>
        <authorList>
            <person name="Shao Z."/>
            <person name="Wang L."/>
            <person name="Li X."/>
        </authorList>
    </citation>
    <scope>NUCLEOTIDE SEQUENCE [LARGE SCALE GENOMIC DNA]</scope>
    <source>
        <strain evidence="4 5">P1-1</strain>
    </source>
</reference>
<dbReference type="OrthoDB" id="9778912at2"/>
<dbReference type="GO" id="GO:0051213">
    <property type="term" value="F:dioxygenase activity"/>
    <property type="evidence" value="ECO:0007669"/>
    <property type="project" value="UniProtKB-KW"/>
</dbReference>
<dbReference type="PATRIC" id="fig|1549748.8.peg.950"/>
<sequence length="339" mass="36269">MPPQSNTRPKIRTRLTDLLGIEHPILCGGLMHLADANYVAAVVNAGAMGFISALTFPDPKQLGDEIQKCRDLSGGKPFGVNLYISPRQDANDRLEKLLTVVRNEQVAVVETAGGNPGPIIPYMKEAGIKVIHKVPAVRFALSAERAGVDAISLVGAECGGHPGYMMIGSMVQAADAPQKLSVPVILGGGIGHGSQLTAALAMGCDGILMGTRMLVSSELQAHRDYKQRVVEGTGLDSIVVQSKLKNHHRVLDNKTARAVLALENEGRENYEDYAHLLSGQLAQEAYASGNTDQGLLDYGQSACFAHAIEPVETIITQFMEQAHTAIEQVENLSRRSISS</sequence>
<dbReference type="Gene3D" id="3.20.20.70">
    <property type="entry name" value="Aldolase class I"/>
    <property type="match status" value="1"/>
</dbReference>
<keyword evidence="3" id="KW-0560">Oxidoreductase</keyword>
<dbReference type="InterPro" id="IPR013785">
    <property type="entry name" value="Aldolase_TIM"/>
</dbReference>
<dbReference type="STRING" id="1549748.WH95_01905"/>